<dbReference type="EMBL" id="PNBA02000002">
    <property type="protein sequence ID" value="KAG6432257.1"/>
    <property type="molecule type" value="Genomic_DNA"/>
</dbReference>
<comment type="caution">
    <text evidence="2">The sequence shown here is derived from an EMBL/GenBank/DDBJ whole genome shotgun (WGS) entry which is preliminary data.</text>
</comment>
<protein>
    <submittedName>
        <fullName evidence="2">Uncharacterized protein</fullName>
    </submittedName>
</protein>
<feature type="region of interest" description="Disordered" evidence="1">
    <location>
        <begin position="123"/>
        <end position="175"/>
    </location>
</feature>
<evidence type="ECO:0000256" key="1">
    <source>
        <dbReference type="SAM" id="MobiDB-lite"/>
    </source>
</evidence>
<keyword evidence="3" id="KW-1185">Reference proteome</keyword>
<organism evidence="2">
    <name type="scientific">Salvia splendens</name>
    <name type="common">Scarlet sage</name>
    <dbReference type="NCBI Taxonomy" id="180675"/>
    <lineage>
        <taxon>Eukaryota</taxon>
        <taxon>Viridiplantae</taxon>
        <taxon>Streptophyta</taxon>
        <taxon>Embryophyta</taxon>
        <taxon>Tracheophyta</taxon>
        <taxon>Spermatophyta</taxon>
        <taxon>Magnoliopsida</taxon>
        <taxon>eudicotyledons</taxon>
        <taxon>Gunneridae</taxon>
        <taxon>Pentapetalae</taxon>
        <taxon>asterids</taxon>
        <taxon>lamiids</taxon>
        <taxon>Lamiales</taxon>
        <taxon>Lamiaceae</taxon>
        <taxon>Nepetoideae</taxon>
        <taxon>Mentheae</taxon>
        <taxon>Salviinae</taxon>
        <taxon>Salvia</taxon>
        <taxon>Salvia subgen. Calosphace</taxon>
        <taxon>core Calosphace</taxon>
    </lineage>
</organism>
<reference evidence="2" key="1">
    <citation type="submission" date="2018-01" db="EMBL/GenBank/DDBJ databases">
        <authorList>
            <person name="Mao J.F."/>
        </authorList>
    </citation>
    <scope>NUCLEOTIDE SEQUENCE</scope>
    <source>
        <strain evidence="2">Huo1</strain>
        <tissue evidence="2">Leaf</tissue>
    </source>
</reference>
<evidence type="ECO:0000313" key="2">
    <source>
        <dbReference type="EMBL" id="KAG6432257.1"/>
    </source>
</evidence>
<accession>A0A8X9A761</accession>
<dbReference type="AlphaFoldDB" id="A0A8X9A761"/>
<evidence type="ECO:0000313" key="3">
    <source>
        <dbReference type="Proteomes" id="UP000298416"/>
    </source>
</evidence>
<proteinExistence type="predicted"/>
<name>A0A8X9A761_SALSN</name>
<sequence length="175" mass="19180">MGTEAEKNQQQPTPAMKPYPNPITEAQFAAWKRRKDADTDALQPIELIRLKLACSVSAFRIFSRASPSANSIATGTNTLRSASIMRPPMAVACFDGCVCSVQRQRFSDDHSGVAVELPRVAVEEHDGDGGEEEHGGDRVLVRHGEEEHDDGHVLVRRGHEEEEHDDHDNGDGGDV</sequence>
<reference evidence="2" key="2">
    <citation type="submission" date="2020-08" db="EMBL/GenBank/DDBJ databases">
        <title>Plant Genome Project.</title>
        <authorList>
            <person name="Zhang R.-G."/>
        </authorList>
    </citation>
    <scope>NUCLEOTIDE SEQUENCE</scope>
    <source>
        <strain evidence="2">Huo1</strain>
        <tissue evidence="2">Leaf</tissue>
    </source>
</reference>
<gene>
    <name evidence="2" type="ORF">SASPL_103832</name>
</gene>
<dbReference type="Proteomes" id="UP000298416">
    <property type="component" value="Unassembled WGS sequence"/>
</dbReference>
<feature type="region of interest" description="Disordered" evidence="1">
    <location>
        <begin position="1"/>
        <end position="21"/>
    </location>
</feature>